<evidence type="ECO:0000313" key="2">
    <source>
        <dbReference type="Proteomes" id="UP001055811"/>
    </source>
</evidence>
<gene>
    <name evidence="1" type="ORF">L2E82_30180</name>
</gene>
<name>A0ACB9CZP6_CICIN</name>
<keyword evidence="2" id="KW-1185">Reference proteome</keyword>
<protein>
    <submittedName>
        <fullName evidence="1">Uncharacterized protein</fullName>
    </submittedName>
</protein>
<proteinExistence type="predicted"/>
<evidence type="ECO:0000313" key="1">
    <source>
        <dbReference type="EMBL" id="KAI3739769.1"/>
    </source>
</evidence>
<organism evidence="1 2">
    <name type="scientific">Cichorium intybus</name>
    <name type="common">Chicory</name>
    <dbReference type="NCBI Taxonomy" id="13427"/>
    <lineage>
        <taxon>Eukaryota</taxon>
        <taxon>Viridiplantae</taxon>
        <taxon>Streptophyta</taxon>
        <taxon>Embryophyta</taxon>
        <taxon>Tracheophyta</taxon>
        <taxon>Spermatophyta</taxon>
        <taxon>Magnoliopsida</taxon>
        <taxon>eudicotyledons</taxon>
        <taxon>Gunneridae</taxon>
        <taxon>Pentapetalae</taxon>
        <taxon>asterids</taxon>
        <taxon>campanulids</taxon>
        <taxon>Asterales</taxon>
        <taxon>Asteraceae</taxon>
        <taxon>Cichorioideae</taxon>
        <taxon>Cichorieae</taxon>
        <taxon>Cichoriinae</taxon>
        <taxon>Cichorium</taxon>
    </lineage>
</organism>
<reference evidence="1 2" key="2">
    <citation type="journal article" date="2022" name="Mol. Ecol. Resour.">
        <title>The genomes of chicory, endive, great burdock and yacon provide insights into Asteraceae paleo-polyploidization history and plant inulin production.</title>
        <authorList>
            <person name="Fan W."/>
            <person name="Wang S."/>
            <person name="Wang H."/>
            <person name="Wang A."/>
            <person name="Jiang F."/>
            <person name="Liu H."/>
            <person name="Zhao H."/>
            <person name="Xu D."/>
            <person name="Zhang Y."/>
        </authorList>
    </citation>
    <scope>NUCLEOTIDE SEQUENCE [LARGE SCALE GENOMIC DNA]</scope>
    <source>
        <strain evidence="2">cv. Punajuju</strain>
        <tissue evidence="1">Leaves</tissue>
    </source>
</reference>
<dbReference type="Proteomes" id="UP001055811">
    <property type="component" value="Linkage Group LG05"/>
</dbReference>
<sequence>MGFRYEIMSLIPTSISIETKALPQTFTRTLGVRLPVGRNISVDRAISMAIPQTEENEEKLQVMSMFVVVMADEEAVLMSMVFVVTTNQIGRKAFEEDVIFDYSTFLQRTFDSLSFEFPLSRLRYCAYNSDDGDAFVDVYLL</sequence>
<comment type="caution">
    <text evidence="1">The sequence shown here is derived from an EMBL/GenBank/DDBJ whole genome shotgun (WGS) entry which is preliminary data.</text>
</comment>
<accession>A0ACB9CZP6</accession>
<reference evidence="2" key="1">
    <citation type="journal article" date="2022" name="Mol. Ecol. Resour.">
        <title>The genomes of chicory, endive, great burdock and yacon provide insights into Asteraceae palaeo-polyploidization history and plant inulin production.</title>
        <authorList>
            <person name="Fan W."/>
            <person name="Wang S."/>
            <person name="Wang H."/>
            <person name="Wang A."/>
            <person name="Jiang F."/>
            <person name="Liu H."/>
            <person name="Zhao H."/>
            <person name="Xu D."/>
            <person name="Zhang Y."/>
        </authorList>
    </citation>
    <scope>NUCLEOTIDE SEQUENCE [LARGE SCALE GENOMIC DNA]</scope>
    <source>
        <strain evidence="2">cv. Punajuju</strain>
    </source>
</reference>
<dbReference type="EMBL" id="CM042013">
    <property type="protein sequence ID" value="KAI3739769.1"/>
    <property type="molecule type" value="Genomic_DNA"/>
</dbReference>